<name>A0A224AK28_9FLAO</name>
<keyword evidence="6" id="KW-1185">Reference proteome</keyword>
<dbReference type="PROSITE" id="PS50893">
    <property type="entry name" value="ABC_TRANSPORTER_2"/>
    <property type="match status" value="1"/>
</dbReference>
<dbReference type="Pfam" id="PF00005">
    <property type="entry name" value="ABC_tran"/>
    <property type="match status" value="1"/>
</dbReference>
<evidence type="ECO:0000256" key="2">
    <source>
        <dbReference type="ARBA" id="ARBA00022741"/>
    </source>
</evidence>
<dbReference type="GO" id="GO:0005524">
    <property type="term" value="F:ATP binding"/>
    <property type="evidence" value="ECO:0007669"/>
    <property type="project" value="UniProtKB-KW"/>
</dbReference>
<organism evidence="5 6">
    <name type="scientific">Blattabacterium cuenoti STAT</name>
    <dbReference type="NCBI Taxonomy" id="1457030"/>
    <lineage>
        <taxon>Bacteria</taxon>
        <taxon>Pseudomonadati</taxon>
        <taxon>Bacteroidota</taxon>
        <taxon>Flavobacteriia</taxon>
        <taxon>Flavobacteriales</taxon>
        <taxon>Blattabacteriaceae</taxon>
        <taxon>Blattabacterium</taxon>
    </lineage>
</organism>
<dbReference type="PANTHER" id="PTHR24220:SF86">
    <property type="entry name" value="ABC TRANSPORTER ABCH.1"/>
    <property type="match status" value="1"/>
</dbReference>
<dbReference type="SMART" id="SM00382">
    <property type="entry name" value="AAA"/>
    <property type="match status" value="1"/>
</dbReference>
<evidence type="ECO:0000313" key="5">
    <source>
        <dbReference type="EMBL" id="BBA16990.1"/>
    </source>
</evidence>
<dbReference type="GO" id="GO:0022857">
    <property type="term" value="F:transmembrane transporter activity"/>
    <property type="evidence" value="ECO:0007669"/>
    <property type="project" value="TreeGrafter"/>
</dbReference>
<dbReference type="PANTHER" id="PTHR24220">
    <property type="entry name" value="IMPORT ATP-BINDING PROTEIN"/>
    <property type="match status" value="1"/>
</dbReference>
<evidence type="ECO:0000259" key="4">
    <source>
        <dbReference type="PROSITE" id="PS50893"/>
    </source>
</evidence>
<keyword evidence="5" id="KW-0449">Lipoprotein</keyword>
<dbReference type="SUPFAM" id="SSF52540">
    <property type="entry name" value="P-loop containing nucleoside triphosphate hydrolases"/>
    <property type="match status" value="1"/>
</dbReference>
<keyword evidence="1" id="KW-0813">Transport</keyword>
<protein>
    <submittedName>
        <fullName evidence="5">Lipoprotein releasing system ATP-binding protein</fullName>
    </submittedName>
</protein>
<reference evidence="5 6" key="1">
    <citation type="submission" date="2014-06" db="EMBL/GenBank/DDBJ databases">
        <title>Genome sequence of the intracellular symbiont Blattabacterium cuenoti, strain STAT from the wood feeding cockroach Salganea taiwanensis taiwanensis.</title>
        <authorList>
            <person name="Kinjo Y."/>
            <person name="Ohkuma M."/>
            <person name="Tokuda G."/>
        </authorList>
    </citation>
    <scope>NUCLEOTIDE SEQUENCE [LARGE SCALE GENOMIC DNA]</scope>
    <source>
        <strain evidence="5 6">STAT</strain>
    </source>
</reference>
<dbReference type="InterPro" id="IPR003439">
    <property type="entry name" value="ABC_transporter-like_ATP-bd"/>
</dbReference>
<dbReference type="CDD" id="cd03255">
    <property type="entry name" value="ABC_MJ0796_LolCDE_FtsE"/>
    <property type="match status" value="1"/>
</dbReference>
<dbReference type="Proteomes" id="UP000263619">
    <property type="component" value="Chromosome"/>
</dbReference>
<evidence type="ECO:0000256" key="1">
    <source>
        <dbReference type="ARBA" id="ARBA00022448"/>
    </source>
</evidence>
<dbReference type="InterPro" id="IPR003593">
    <property type="entry name" value="AAA+_ATPase"/>
</dbReference>
<evidence type="ECO:0000256" key="3">
    <source>
        <dbReference type="ARBA" id="ARBA00022840"/>
    </source>
</evidence>
<dbReference type="InterPro" id="IPR017871">
    <property type="entry name" value="ABC_transporter-like_CS"/>
</dbReference>
<dbReference type="GO" id="GO:0016887">
    <property type="term" value="F:ATP hydrolysis activity"/>
    <property type="evidence" value="ECO:0007669"/>
    <property type="project" value="InterPro"/>
</dbReference>
<sequence>MIQAKNIYKFFGGKKILNGVNIMVKKGSIACILGESGAGKSTLLHILGTLEKPTINQKKTIIKINKKEILSLTEKELSILRNQKIGFIFQTPKLLPEFTVLENICLPGFIKNVNKKEVKKKAINLLKELNLYKYENSKIEELSGGQKQRVSIARALINDPKIIFADEPSGNLDEKNAEKLHNFFYFLNIKFKQTFLIVTHNLQLANMANEKLKIENGKLYKIDK</sequence>
<dbReference type="InterPro" id="IPR027417">
    <property type="entry name" value="P-loop_NTPase"/>
</dbReference>
<keyword evidence="2" id="KW-0547">Nucleotide-binding</keyword>
<dbReference type="Gene3D" id="3.40.50.300">
    <property type="entry name" value="P-loop containing nucleotide triphosphate hydrolases"/>
    <property type="match status" value="1"/>
</dbReference>
<keyword evidence="3 5" id="KW-0067">ATP-binding</keyword>
<dbReference type="PROSITE" id="PS00211">
    <property type="entry name" value="ABC_TRANSPORTER_1"/>
    <property type="match status" value="1"/>
</dbReference>
<dbReference type="InterPro" id="IPR015854">
    <property type="entry name" value="ABC_transpr_LolD-like"/>
</dbReference>
<feature type="domain" description="ABC transporter" evidence="4">
    <location>
        <begin position="2"/>
        <end position="222"/>
    </location>
</feature>
<gene>
    <name evidence="5" type="primary">lolD</name>
    <name evidence="5" type="ORF">STAT_047</name>
</gene>
<dbReference type="OrthoDB" id="9802264at2"/>
<proteinExistence type="predicted"/>
<accession>A0A224AK28</accession>
<evidence type="ECO:0000313" key="6">
    <source>
        <dbReference type="Proteomes" id="UP000263619"/>
    </source>
</evidence>
<dbReference type="InterPro" id="IPR017911">
    <property type="entry name" value="MacB-like_ATP-bd"/>
</dbReference>
<dbReference type="RefSeq" id="WP_119305289.1">
    <property type="nucleotide sequence ID" value="NZ_AP014608.1"/>
</dbReference>
<dbReference type="AlphaFoldDB" id="A0A224AK28"/>
<dbReference type="GO" id="GO:0005886">
    <property type="term" value="C:plasma membrane"/>
    <property type="evidence" value="ECO:0007669"/>
    <property type="project" value="TreeGrafter"/>
</dbReference>
<dbReference type="EMBL" id="AP014608">
    <property type="protein sequence ID" value="BBA16990.1"/>
    <property type="molecule type" value="Genomic_DNA"/>
</dbReference>